<keyword evidence="3" id="KW-1185">Reference proteome</keyword>
<dbReference type="GO" id="GO:0016301">
    <property type="term" value="F:kinase activity"/>
    <property type="evidence" value="ECO:0007669"/>
    <property type="project" value="UniProtKB-KW"/>
</dbReference>
<dbReference type="InterPro" id="IPR036390">
    <property type="entry name" value="WH_DNA-bd_sf"/>
</dbReference>
<dbReference type="PANTHER" id="PTHR18964">
    <property type="entry name" value="ROK (REPRESSOR, ORF, KINASE) FAMILY"/>
    <property type="match status" value="1"/>
</dbReference>
<proteinExistence type="inferred from homology"/>
<dbReference type="Proteomes" id="UP000553963">
    <property type="component" value="Unassembled WGS sequence"/>
</dbReference>
<dbReference type="Pfam" id="PF00480">
    <property type="entry name" value="ROK"/>
    <property type="match status" value="1"/>
</dbReference>
<name>A0A840AMX5_9HYPH</name>
<dbReference type="InterPro" id="IPR036388">
    <property type="entry name" value="WH-like_DNA-bd_sf"/>
</dbReference>
<evidence type="ECO:0000313" key="3">
    <source>
        <dbReference type="Proteomes" id="UP000553963"/>
    </source>
</evidence>
<organism evidence="2 3">
    <name type="scientific">Kaistia hirudinis</name>
    <dbReference type="NCBI Taxonomy" id="1293440"/>
    <lineage>
        <taxon>Bacteria</taxon>
        <taxon>Pseudomonadati</taxon>
        <taxon>Pseudomonadota</taxon>
        <taxon>Alphaproteobacteria</taxon>
        <taxon>Hyphomicrobiales</taxon>
        <taxon>Kaistiaceae</taxon>
        <taxon>Kaistia</taxon>
    </lineage>
</organism>
<dbReference type="AlphaFoldDB" id="A0A840AMX5"/>
<gene>
    <name evidence="2" type="ORF">GGR25_001683</name>
</gene>
<evidence type="ECO:0000313" key="2">
    <source>
        <dbReference type="EMBL" id="MBB3930644.1"/>
    </source>
</evidence>
<reference evidence="2 3" key="1">
    <citation type="submission" date="2020-08" db="EMBL/GenBank/DDBJ databases">
        <title>Genomic Encyclopedia of Type Strains, Phase IV (KMG-IV): sequencing the most valuable type-strain genomes for metagenomic binning, comparative biology and taxonomic classification.</title>
        <authorList>
            <person name="Goeker M."/>
        </authorList>
    </citation>
    <scope>NUCLEOTIDE SEQUENCE [LARGE SCALE GENOMIC DNA]</scope>
    <source>
        <strain evidence="2 3">DSM 25966</strain>
    </source>
</reference>
<keyword evidence="2" id="KW-0418">Kinase</keyword>
<dbReference type="Gene3D" id="3.30.420.40">
    <property type="match status" value="2"/>
</dbReference>
<dbReference type="PANTHER" id="PTHR18964:SF149">
    <property type="entry name" value="BIFUNCTIONAL UDP-N-ACETYLGLUCOSAMINE 2-EPIMERASE_N-ACETYLMANNOSAMINE KINASE"/>
    <property type="match status" value="1"/>
</dbReference>
<evidence type="ECO:0000256" key="1">
    <source>
        <dbReference type="ARBA" id="ARBA00006479"/>
    </source>
</evidence>
<comment type="similarity">
    <text evidence="1">Belongs to the ROK (NagC/XylR) family.</text>
</comment>
<dbReference type="Gene3D" id="1.10.10.10">
    <property type="entry name" value="Winged helix-like DNA-binding domain superfamily/Winged helix DNA-binding domain"/>
    <property type="match status" value="1"/>
</dbReference>
<dbReference type="RefSeq" id="WP_183398281.1">
    <property type="nucleotide sequence ID" value="NZ_JACIDS010000002.1"/>
</dbReference>
<sequence>MAASKPLWGGTALESVGFGRGSNSAQLRRYNERLVLQRLRRAGEASKADLARAADLTNTAIGAIIQKLEDQSLIVSVGKRHDGGRGQPATLLRLNPQGAYGIGVRLDRRSIETILIDFAGHAIARRAYDIVLPRPQEALALVVRDIRELLALLDRPARERFAGVGLALPYNLGAWLGRLDLPPETFAPWDEVDFARLLQEATGLPVSCENDGNAAAIAELFYGVGRRLDDFLYLFVGPAIGGGVVTGGDLLRGSHGNAGDVAVMPVGPSRLASAPRPPASGELLITRASLTALDRHLAAAGLAVGAPADAEAAFLAGHPAVTEWLEDAVDALTPSIWTAMALLDVPVVVLDADIDAGLVDALIARLGAQLAAEAPEARRPPRLVHGSFGRDAGAIGAASLPMFYSFSPRASILMRASDERGMRETLAG</sequence>
<keyword evidence="2" id="KW-0808">Transferase</keyword>
<dbReference type="EMBL" id="JACIDS010000002">
    <property type="protein sequence ID" value="MBB3930644.1"/>
    <property type="molecule type" value="Genomic_DNA"/>
</dbReference>
<comment type="caution">
    <text evidence="2">The sequence shown here is derived from an EMBL/GenBank/DDBJ whole genome shotgun (WGS) entry which is preliminary data.</text>
</comment>
<protein>
    <submittedName>
        <fullName evidence="2">Putative NBD/HSP70 family sugar kinase</fullName>
    </submittedName>
</protein>
<dbReference type="InterPro" id="IPR000600">
    <property type="entry name" value="ROK"/>
</dbReference>
<accession>A0A840AMX5</accession>
<dbReference type="SUPFAM" id="SSF53067">
    <property type="entry name" value="Actin-like ATPase domain"/>
    <property type="match status" value="1"/>
</dbReference>
<dbReference type="InterPro" id="IPR043129">
    <property type="entry name" value="ATPase_NBD"/>
</dbReference>
<dbReference type="SUPFAM" id="SSF46785">
    <property type="entry name" value="Winged helix' DNA-binding domain"/>
    <property type="match status" value="1"/>
</dbReference>